<dbReference type="eggNOG" id="COG3385">
    <property type="taxonomic scope" value="Bacteria"/>
</dbReference>
<dbReference type="RefSeq" id="WP_002847271.1">
    <property type="nucleotide sequence ID" value="NZ_ADKM02000024.1"/>
</dbReference>
<dbReference type="Pfam" id="PF01609">
    <property type="entry name" value="DDE_Tnp_1"/>
    <property type="match status" value="1"/>
</dbReference>
<protein>
    <recommendedName>
        <fullName evidence="1">Transposase IS4-like domain-containing protein</fullName>
    </recommendedName>
</protein>
<dbReference type="GO" id="GO:0004803">
    <property type="term" value="F:transposase activity"/>
    <property type="evidence" value="ECO:0007669"/>
    <property type="project" value="InterPro"/>
</dbReference>
<keyword evidence="3" id="KW-1185">Reference proteome</keyword>
<sequence length="242" mass="28111">MPQDIFKSILLMENKSLSHELLPYFEYKKDTPTPSAFVQARAKIKPEGFEALFDGFVSETTDNNAKYLHKGYRIFAVDGSDSYFPNPNGRQYNLFHIDAMYDLLRRTYSDVVIKKKRTENERAAFIVMVEKHRSDKVPIIFIADRGYESYNDMAQVTECGHKFMTRVKDIDSQGIASDLGLPDTFFDRSLVLKLTRRGTNEIKKMKRTDVCIRHIMGELDYLSKDYDRKAPAQFYELPVSQL</sequence>
<dbReference type="GO" id="GO:0003677">
    <property type="term" value="F:DNA binding"/>
    <property type="evidence" value="ECO:0007669"/>
    <property type="project" value="InterPro"/>
</dbReference>
<dbReference type="InterPro" id="IPR002559">
    <property type="entry name" value="Transposase_11"/>
</dbReference>
<reference evidence="2 3" key="1">
    <citation type="submission" date="2011-02" db="EMBL/GenBank/DDBJ databases">
        <authorList>
            <person name="Nelson K.E."/>
            <person name="Sutton G."/>
            <person name="Torralba M."/>
            <person name="Durkin S."/>
            <person name="Harkins D."/>
            <person name="Montgomery R."/>
            <person name="Ziemer C."/>
            <person name="Klaassens E."/>
            <person name="Ocuiv P."/>
            <person name="Morrison M."/>
        </authorList>
    </citation>
    <scope>NUCLEOTIDE SEQUENCE [LARGE SCALE GENOMIC DNA]</scope>
    <source>
        <strain evidence="2 3">8</strain>
    </source>
</reference>
<dbReference type="Proteomes" id="UP000004259">
    <property type="component" value="Unassembled WGS sequence"/>
</dbReference>
<evidence type="ECO:0000313" key="3">
    <source>
        <dbReference type="Proteomes" id="UP000004259"/>
    </source>
</evidence>
<comment type="caution">
    <text evidence="2">The sequence shown here is derived from an EMBL/GenBank/DDBJ whole genome shotgun (WGS) entry which is preliminary data.</text>
</comment>
<dbReference type="GO" id="GO:0006313">
    <property type="term" value="P:DNA transposition"/>
    <property type="evidence" value="ECO:0007669"/>
    <property type="project" value="InterPro"/>
</dbReference>
<name>E9S8L5_RUMAL</name>
<organism evidence="2 3">
    <name type="scientific">Ruminococcus albus 8</name>
    <dbReference type="NCBI Taxonomy" id="246199"/>
    <lineage>
        <taxon>Bacteria</taxon>
        <taxon>Bacillati</taxon>
        <taxon>Bacillota</taxon>
        <taxon>Clostridia</taxon>
        <taxon>Eubacteriales</taxon>
        <taxon>Oscillospiraceae</taxon>
        <taxon>Ruminococcus</taxon>
    </lineage>
</organism>
<proteinExistence type="predicted"/>
<dbReference type="OrthoDB" id="9794050at2"/>
<feature type="domain" description="Transposase IS4-like" evidence="1">
    <location>
        <begin position="70"/>
        <end position="168"/>
    </location>
</feature>
<accession>E9S8L5</accession>
<gene>
    <name evidence="2" type="ORF">CUS_5354</name>
</gene>
<evidence type="ECO:0000259" key="1">
    <source>
        <dbReference type="Pfam" id="PF01609"/>
    </source>
</evidence>
<dbReference type="EMBL" id="ADKM02000024">
    <property type="protein sequence ID" value="EGC04379.1"/>
    <property type="molecule type" value="Genomic_DNA"/>
</dbReference>
<evidence type="ECO:0000313" key="2">
    <source>
        <dbReference type="EMBL" id="EGC04379.1"/>
    </source>
</evidence>
<dbReference type="AlphaFoldDB" id="E9S8L5"/>